<dbReference type="EMBL" id="JACCAA010000001">
    <property type="protein sequence ID" value="NYG59262.1"/>
    <property type="molecule type" value="Genomic_DNA"/>
</dbReference>
<dbReference type="InterPro" id="IPR001123">
    <property type="entry name" value="LeuE-type"/>
</dbReference>
<dbReference type="PANTHER" id="PTHR30086">
    <property type="entry name" value="ARGININE EXPORTER PROTEIN ARGO"/>
    <property type="match status" value="1"/>
</dbReference>
<gene>
    <name evidence="7" type="ORF">BJ980_002185</name>
</gene>
<dbReference type="PANTHER" id="PTHR30086:SF20">
    <property type="entry name" value="ARGININE EXPORTER PROTEIN ARGO-RELATED"/>
    <property type="match status" value="1"/>
</dbReference>
<organism evidence="7 8">
    <name type="scientific">Nocardioides daedukensis</name>
    <dbReference type="NCBI Taxonomy" id="634462"/>
    <lineage>
        <taxon>Bacteria</taxon>
        <taxon>Bacillati</taxon>
        <taxon>Actinomycetota</taxon>
        <taxon>Actinomycetes</taxon>
        <taxon>Propionibacteriales</taxon>
        <taxon>Nocardioidaceae</taxon>
        <taxon>Nocardioides</taxon>
    </lineage>
</organism>
<dbReference type="GO" id="GO:0005886">
    <property type="term" value="C:plasma membrane"/>
    <property type="evidence" value="ECO:0007669"/>
    <property type="project" value="UniProtKB-SubCell"/>
</dbReference>
<keyword evidence="8" id="KW-1185">Reference proteome</keyword>
<keyword evidence="4 6" id="KW-1133">Transmembrane helix</keyword>
<feature type="transmembrane region" description="Helical" evidence="6">
    <location>
        <begin position="117"/>
        <end position="135"/>
    </location>
</feature>
<name>A0A7Y9UQH1_9ACTN</name>
<dbReference type="GO" id="GO:0015171">
    <property type="term" value="F:amino acid transmembrane transporter activity"/>
    <property type="evidence" value="ECO:0007669"/>
    <property type="project" value="TreeGrafter"/>
</dbReference>
<evidence type="ECO:0000313" key="7">
    <source>
        <dbReference type="EMBL" id="NYG59262.1"/>
    </source>
</evidence>
<keyword evidence="2" id="KW-1003">Cell membrane</keyword>
<dbReference type="Pfam" id="PF01810">
    <property type="entry name" value="LysE"/>
    <property type="match status" value="1"/>
</dbReference>
<feature type="transmembrane region" description="Helical" evidence="6">
    <location>
        <begin position="76"/>
        <end position="96"/>
    </location>
</feature>
<protein>
    <submittedName>
        <fullName evidence="7">L-lysine exporter family protein LysE/ArgO</fullName>
    </submittedName>
</protein>
<comment type="subcellular location">
    <subcellularLocation>
        <location evidence="1">Cell membrane</location>
        <topology evidence="1">Multi-pass membrane protein</topology>
    </subcellularLocation>
</comment>
<proteinExistence type="predicted"/>
<sequence>MPSSFSSQMLSSGGLGLAAGLSLIVAIGVQNAFVLRQGIRQEHVGAVVAVCAVSDAVLITAGIAGLGAVVEQADGVLRWLTWFGAAFLIGYGLLAVRRALRPSAGLEAERAATTTSVAAAVSTALALTWLNPHVYLDTVVLLGSIGNGEGPSGRWWFAGGAVLASLLWFTILGYGARLLAGFMSRPSSWRILDGLVALVMLTLGVLLLVRG</sequence>
<comment type="caution">
    <text evidence="7">The sequence shown here is derived from an EMBL/GenBank/DDBJ whole genome shotgun (WGS) entry which is preliminary data.</text>
</comment>
<dbReference type="RefSeq" id="WP_343047785.1">
    <property type="nucleotide sequence ID" value="NZ_JACCAA010000001.1"/>
</dbReference>
<evidence type="ECO:0000256" key="6">
    <source>
        <dbReference type="SAM" id="Phobius"/>
    </source>
</evidence>
<evidence type="ECO:0000256" key="2">
    <source>
        <dbReference type="ARBA" id="ARBA00022475"/>
    </source>
</evidence>
<feature type="transmembrane region" description="Helical" evidence="6">
    <location>
        <begin position="46"/>
        <end position="70"/>
    </location>
</feature>
<evidence type="ECO:0000256" key="3">
    <source>
        <dbReference type="ARBA" id="ARBA00022692"/>
    </source>
</evidence>
<feature type="transmembrane region" description="Helical" evidence="6">
    <location>
        <begin position="155"/>
        <end position="179"/>
    </location>
</feature>
<accession>A0A7Y9UQH1</accession>
<keyword evidence="3 6" id="KW-0812">Transmembrane</keyword>
<evidence type="ECO:0000256" key="4">
    <source>
        <dbReference type="ARBA" id="ARBA00022989"/>
    </source>
</evidence>
<feature type="transmembrane region" description="Helical" evidence="6">
    <location>
        <begin position="12"/>
        <end position="34"/>
    </location>
</feature>
<evidence type="ECO:0000256" key="5">
    <source>
        <dbReference type="ARBA" id="ARBA00023136"/>
    </source>
</evidence>
<dbReference type="Proteomes" id="UP000540656">
    <property type="component" value="Unassembled WGS sequence"/>
</dbReference>
<evidence type="ECO:0000313" key="8">
    <source>
        <dbReference type="Proteomes" id="UP000540656"/>
    </source>
</evidence>
<dbReference type="AlphaFoldDB" id="A0A7Y9UQH1"/>
<reference evidence="7 8" key="1">
    <citation type="submission" date="2020-07" db="EMBL/GenBank/DDBJ databases">
        <title>Sequencing the genomes of 1000 actinobacteria strains.</title>
        <authorList>
            <person name="Klenk H.-P."/>
        </authorList>
    </citation>
    <scope>NUCLEOTIDE SEQUENCE [LARGE SCALE GENOMIC DNA]</scope>
    <source>
        <strain evidence="7 8">DSM 23819</strain>
    </source>
</reference>
<keyword evidence="5 6" id="KW-0472">Membrane</keyword>
<evidence type="ECO:0000256" key="1">
    <source>
        <dbReference type="ARBA" id="ARBA00004651"/>
    </source>
</evidence>
<feature type="transmembrane region" description="Helical" evidence="6">
    <location>
        <begin position="191"/>
        <end position="209"/>
    </location>
</feature>